<keyword evidence="1" id="KW-1133">Transmembrane helix</keyword>
<accession>A0A1L3GGU7</accession>
<feature type="transmembrane region" description="Helical" evidence="1">
    <location>
        <begin position="21"/>
        <end position="44"/>
    </location>
</feature>
<evidence type="ECO:0008006" key="4">
    <source>
        <dbReference type="Google" id="ProtNLM"/>
    </source>
</evidence>
<dbReference type="KEGG" id="pace:A6070_01620"/>
<keyword evidence="1" id="KW-0472">Membrane</keyword>
<evidence type="ECO:0000313" key="3">
    <source>
        <dbReference type="Proteomes" id="UP000182264"/>
    </source>
</evidence>
<protein>
    <recommendedName>
        <fullName evidence="4">Fimbrial assembly protein (PilN)</fullName>
    </recommendedName>
</protein>
<sequence length="201" mass="23034">MRQQVNLYQLSLLEKRIPFSARVMAMTLAALFVCGLLAGVLAGWRTVRFQGEVTRLRQRQVEALQRIDANRRQYPQPVPDPVLAGKVEAMLAERQALLALLELLTVEQPGNRQGFSRHMEGLAREDLPTVWLRRIRFDDGGQELLLEGSATRPADVPLYLQRLTRQQDYAGREFERLRLQRSEQDPGTVDFLLQSAKQEKP</sequence>
<gene>
    <name evidence="2" type="ORF">A7E75_07660</name>
</gene>
<name>A0A1L3GGU7_SYNAC</name>
<dbReference type="AlphaFoldDB" id="A0A1L3GGU7"/>
<dbReference type="OrthoDB" id="5405677at2"/>
<evidence type="ECO:0000313" key="2">
    <source>
        <dbReference type="EMBL" id="APG24908.1"/>
    </source>
</evidence>
<organism evidence="2 3">
    <name type="scientific">Syntrophotalea acetylenica</name>
    <name type="common">Pelobacter acetylenicus</name>
    <dbReference type="NCBI Taxonomy" id="29542"/>
    <lineage>
        <taxon>Bacteria</taxon>
        <taxon>Pseudomonadati</taxon>
        <taxon>Thermodesulfobacteriota</taxon>
        <taxon>Desulfuromonadia</taxon>
        <taxon>Desulfuromonadales</taxon>
        <taxon>Syntrophotaleaceae</taxon>
        <taxon>Syntrophotalea</taxon>
    </lineage>
</organism>
<proteinExistence type="predicted"/>
<dbReference type="RefSeq" id="WP_072286756.1">
    <property type="nucleotide sequence ID" value="NZ_CP015455.1"/>
</dbReference>
<dbReference type="STRING" id="29542.A6070_01620"/>
<evidence type="ECO:0000256" key="1">
    <source>
        <dbReference type="SAM" id="Phobius"/>
    </source>
</evidence>
<reference evidence="2 3" key="1">
    <citation type="journal article" date="2017" name="Genome Announc.">
        <title>Complete Genome Sequences of Two Acetylene-Fermenting Pelobacter acetylenicus Strains.</title>
        <authorList>
            <person name="Sutton J.M."/>
            <person name="Baesman S.M."/>
            <person name="Fierst J.L."/>
            <person name="Poret-Peterson A.T."/>
            <person name="Oremland R.S."/>
            <person name="Dunlap D.S."/>
            <person name="Akob D.M."/>
        </authorList>
    </citation>
    <scope>NUCLEOTIDE SEQUENCE [LARGE SCALE GENOMIC DNA]</scope>
    <source>
        <strain evidence="2 3">DSM 3247</strain>
    </source>
</reference>
<keyword evidence="1" id="KW-0812">Transmembrane</keyword>
<keyword evidence="3" id="KW-1185">Reference proteome</keyword>
<dbReference type="EMBL" id="CP015518">
    <property type="protein sequence ID" value="APG24908.1"/>
    <property type="molecule type" value="Genomic_DNA"/>
</dbReference>
<dbReference type="Proteomes" id="UP000182264">
    <property type="component" value="Chromosome"/>
</dbReference>